<sequence length="197" mass="21358">MAIVQTCASVSIIITTGICLFFSPVPSDSSARVGWVGGRFGKPIVMQIPMCWQATHRKSIEAASSLLGKEGMLRRLDDYSEGACNNQDHAIIILTSACVLSGAGGPWTALNKPADLLIVVGGDRRQISVAGAEHTPRFSLRECRELVVSYRNMPTPASLISCTPSDHSRALRVKRDKPRPQASGDEMIRPELRSRGK</sequence>
<keyword evidence="3" id="KW-1185">Reference proteome</keyword>
<name>A0AAD9YUB9_COLKA</name>
<evidence type="ECO:0000313" key="3">
    <source>
        <dbReference type="Proteomes" id="UP001281614"/>
    </source>
</evidence>
<comment type="caution">
    <text evidence="2">The sequence shown here is derived from an EMBL/GenBank/DDBJ whole genome shotgun (WGS) entry which is preliminary data.</text>
</comment>
<dbReference type="EMBL" id="VYYT01000020">
    <property type="protein sequence ID" value="KAK2777311.1"/>
    <property type="molecule type" value="Genomic_DNA"/>
</dbReference>
<feature type="region of interest" description="Disordered" evidence="1">
    <location>
        <begin position="159"/>
        <end position="197"/>
    </location>
</feature>
<dbReference type="AlphaFoldDB" id="A0AAD9YUB9"/>
<reference evidence="2" key="1">
    <citation type="submission" date="2023-02" db="EMBL/GenBank/DDBJ databases">
        <title>Colletotrichum kahawae CIFC_Que2 genome sequencing and assembly.</title>
        <authorList>
            <person name="Baroncelli R."/>
        </authorList>
    </citation>
    <scope>NUCLEOTIDE SEQUENCE</scope>
    <source>
        <strain evidence="2">CIFC_Que2</strain>
    </source>
</reference>
<dbReference type="Proteomes" id="UP001281614">
    <property type="component" value="Unassembled WGS sequence"/>
</dbReference>
<protein>
    <submittedName>
        <fullName evidence="2">Uncharacterized protein</fullName>
    </submittedName>
</protein>
<gene>
    <name evidence="2" type="ORF">CKAH01_12135</name>
</gene>
<accession>A0AAD9YUB9</accession>
<proteinExistence type="predicted"/>
<evidence type="ECO:0000313" key="2">
    <source>
        <dbReference type="EMBL" id="KAK2777311.1"/>
    </source>
</evidence>
<evidence type="ECO:0000256" key="1">
    <source>
        <dbReference type="SAM" id="MobiDB-lite"/>
    </source>
</evidence>
<feature type="compositionally biased region" description="Basic and acidic residues" evidence="1">
    <location>
        <begin position="186"/>
        <end position="197"/>
    </location>
</feature>
<organism evidence="2 3">
    <name type="scientific">Colletotrichum kahawae</name>
    <name type="common">Coffee berry disease fungus</name>
    <dbReference type="NCBI Taxonomy" id="34407"/>
    <lineage>
        <taxon>Eukaryota</taxon>
        <taxon>Fungi</taxon>
        <taxon>Dikarya</taxon>
        <taxon>Ascomycota</taxon>
        <taxon>Pezizomycotina</taxon>
        <taxon>Sordariomycetes</taxon>
        <taxon>Hypocreomycetidae</taxon>
        <taxon>Glomerellales</taxon>
        <taxon>Glomerellaceae</taxon>
        <taxon>Colletotrichum</taxon>
        <taxon>Colletotrichum gloeosporioides species complex</taxon>
    </lineage>
</organism>